<evidence type="ECO:0000256" key="1">
    <source>
        <dbReference type="ARBA" id="ARBA00022801"/>
    </source>
</evidence>
<dbReference type="GO" id="GO:0016787">
    <property type="term" value="F:hydrolase activity"/>
    <property type="evidence" value="ECO:0007669"/>
    <property type="project" value="UniProtKB-KW"/>
</dbReference>
<dbReference type="SUPFAM" id="SSF53474">
    <property type="entry name" value="alpha/beta-Hydrolases"/>
    <property type="match status" value="1"/>
</dbReference>
<evidence type="ECO:0000259" key="3">
    <source>
        <dbReference type="Pfam" id="PF20434"/>
    </source>
</evidence>
<dbReference type="InterPro" id="IPR050300">
    <property type="entry name" value="GDXG_lipolytic_enzyme"/>
</dbReference>
<evidence type="ECO:0000313" key="5">
    <source>
        <dbReference type="Proteomes" id="UP000316801"/>
    </source>
</evidence>
<feature type="domain" description="BD-FAE-like" evidence="3">
    <location>
        <begin position="83"/>
        <end position="191"/>
    </location>
</feature>
<dbReference type="Pfam" id="PF20434">
    <property type="entry name" value="BD-FAE"/>
    <property type="match status" value="1"/>
</dbReference>
<dbReference type="InterPro" id="IPR049492">
    <property type="entry name" value="BD-FAE-like_dom"/>
</dbReference>
<keyword evidence="2" id="KW-0732">Signal</keyword>
<protein>
    <submittedName>
        <fullName evidence="4">Alpha/beta hydrolase</fullName>
    </submittedName>
</protein>
<dbReference type="EMBL" id="VJMG01000072">
    <property type="protein sequence ID" value="TRL34890.1"/>
    <property type="molecule type" value="Genomic_DNA"/>
</dbReference>
<dbReference type="Proteomes" id="UP000316801">
    <property type="component" value="Unassembled WGS sequence"/>
</dbReference>
<comment type="caution">
    <text evidence="4">The sequence shown here is derived from an EMBL/GenBank/DDBJ whole genome shotgun (WGS) entry which is preliminary data.</text>
</comment>
<dbReference type="Gene3D" id="3.40.50.1820">
    <property type="entry name" value="alpha/beta hydrolase"/>
    <property type="match status" value="1"/>
</dbReference>
<name>A0A549SZ33_9HYPH</name>
<keyword evidence="5" id="KW-1185">Reference proteome</keyword>
<organism evidence="4 5">
    <name type="scientific">Rhizobium straminoryzae</name>
    <dbReference type="NCBI Taxonomy" id="1387186"/>
    <lineage>
        <taxon>Bacteria</taxon>
        <taxon>Pseudomonadati</taxon>
        <taxon>Pseudomonadota</taxon>
        <taxon>Alphaproteobacteria</taxon>
        <taxon>Hyphomicrobiales</taxon>
        <taxon>Rhizobiaceae</taxon>
        <taxon>Rhizobium/Agrobacterium group</taxon>
        <taxon>Rhizobium</taxon>
    </lineage>
</organism>
<feature type="signal peptide" evidence="2">
    <location>
        <begin position="1"/>
        <end position="23"/>
    </location>
</feature>
<keyword evidence="1 4" id="KW-0378">Hydrolase</keyword>
<evidence type="ECO:0000256" key="2">
    <source>
        <dbReference type="SAM" id="SignalP"/>
    </source>
</evidence>
<sequence>MLRGCVTAVALGCLLLGGGGVRAQMAANPPSVGAAVRAFGDRLGPDVVKGVSDLYRPLHDAAPKDGVSVVRDIRYGEGERQRLDLYLPQTVPAGTKPPILVFAHGGGFVRGDKADVAHVGYYFARHGIETVLIDYGFAPQARFPSGGEDIGKAVRWLREHPDQHPGDISAIFVSGNSAGATHAATYGVITSAGKPDDGVRGLILISVPTADTEDLSPADKAYYGDDASRYPAMSILRHISDRRLPVFLAVAEFDMPQIQRQNKRLIDALFARDGRLPPFKTALGHNHISIIEHVGTPDESLGPDILQFIQENMPG</sequence>
<reference evidence="4 5" key="1">
    <citation type="submission" date="2019-07" db="EMBL/GenBank/DDBJ databases">
        <title>Ln-dependent methylotrophs.</title>
        <authorList>
            <person name="Tani A."/>
        </authorList>
    </citation>
    <scope>NUCLEOTIDE SEQUENCE [LARGE SCALE GENOMIC DNA]</scope>
    <source>
        <strain evidence="4 5">SM12</strain>
    </source>
</reference>
<feature type="chain" id="PRO_5021740684" evidence="2">
    <location>
        <begin position="24"/>
        <end position="315"/>
    </location>
</feature>
<proteinExistence type="predicted"/>
<dbReference type="AlphaFoldDB" id="A0A549SZ33"/>
<dbReference type="RefSeq" id="WP_143127268.1">
    <property type="nucleotide sequence ID" value="NZ_VJMG01000072.1"/>
</dbReference>
<dbReference type="PANTHER" id="PTHR48081">
    <property type="entry name" value="AB HYDROLASE SUPERFAMILY PROTEIN C4A8.06C"/>
    <property type="match status" value="1"/>
</dbReference>
<evidence type="ECO:0000313" key="4">
    <source>
        <dbReference type="EMBL" id="TRL34890.1"/>
    </source>
</evidence>
<dbReference type="InterPro" id="IPR029058">
    <property type="entry name" value="AB_hydrolase_fold"/>
</dbReference>
<gene>
    <name evidence="4" type="ORF">FNA46_21510</name>
</gene>
<accession>A0A549SZ33</accession>